<dbReference type="AlphaFoldDB" id="A0A1M6MAL1"/>
<gene>
    <name evidence="1" type="ORF">SAMN02745136_00923</name>
</gene>
<evidence type="ECO:0000313" key="1">
    <source>
        <dbReference type="EMBL" id="SHJ80464.1"/>
    </source>
</evidence>
<reference evidence="1 2" key="1">
    <citation type="submission" date="2016-11" db="EMBL/GenBank/DDBJ databases">
        <authorList>
            <person name="Jaros S."/>
            <person name="Januszkiewicz K."/>
            <person name="Wedrychowicz H."/>
        </authorList>
    </citation>
    <scope>NUCLEOTIDE SEQUENCE [LARGE SCALE GENOMIC DNA]</scope>
    <source>
        <strain evidence="1 2">DSM 15929</strain>
    </source>
</reference>
<dbReference type="STRING" id="1121322.SAMN02745136_00923"/>
<dbReference type="RefSeq" id="WP_073273380.1">
    <property type="nucleotide sequence ID" value="NZ_FRAC01000007.1"/>
</dbReference>
<keyword evidence="2" id="KW-1185">Reference proteome</keyword>
<sequence length="151" mass="17958">MRYLIPYHMSHEMLARKKYIFDSMHLWTRLIPYNEEFLCLEGFPVKELDIFFILGHNYKLKNFINQNLSDIYENTIVAITCDGSIDFSSINVIGRRFYIPYQNKVNNLAYLLNGSEYGFEFDLTESEIIFYNSKKDPNIISRLNSSFLQIH</sequence>
<dbReference type="OrthoDB" id="2081054at2"/>
<dbReference type="Proteomes" id="UP000184386">
    <property type="component" value="Unassembled WGS sequence"/>
</dbReference>
<dbReference type="EMBL" id="FRAC01000007">
    <property type="protein sequence ID" value="SHJ80464.1"/>
    <property type="molecule type" value="Genomic_DNA"/>
</dbReference>
<accession>A0A1M6MAL1</accession>
<proteinExistence type="predicted"/>
<protein>
    <submittedName>
        <fullName evidence="1">Uncharacterized protein</fullName>
    </submittedName>
</protein>
<organism evidence="1 2">
    <name type="scientific">Anaerocolumna jejuensis DSM 15929</name>
    <dbReference type="NCBI Taxonomy" id="1121322"/>
    <lineage>
        <taxon>Bacteria</taxon>
        <taxon>Bacillati</taxon>
        <taxon>Bacillota</taxon>
        <taxon>Clostridia</taxon>
        <taxon>Lachnospirales</taxon>
        <taxon>Lachnospiraceae</taxon>
        <taxon>Anaerocolumna</taxon>
    </lineage>
</organism>
<name>A0A1M6MAL1_9FIRM</name>
<evidence type="ECO:0000313" key="2">
    <source>
        <dbReference type="Proteomes" id="UP000184386"/>
    </source>
</evidence>